<feature type="region of interest" description="Disordered" evidence="1">
    <location>
        <begin position="1"/>
        <end position="84"/>
    </location>
</feature>
<comment type="caution">
    <text evidence="2">The sequence shown here is derived from an EMBL/GenBank/DDBJ whole genome shotgun (WGS) entry which is preliminary data.</text>
</comment>
<gene>
    <name evidence="2" type="ORF">CYMTET_14955</name>
</gene>
<sequence length="407" mass="44130">MSRQAEREVLSPLCWPTSEAGGEGEAYSTSEAGGEGEAYSTSKAGGEGEADSTSEAGGEGEADSTPPEERVGSTAAAPHWSGQSWFREPEPIADKVCGRPASVTGSFCSQRAGRVRAARATQLGVWSYSTWRGSSELSPSSWTGGSEWATGAGQEEPAGDEWNSALRDRWHDELHDRWRDELCDRWRDELGESRYTELAARMRCGRRCIAIESSLNNYHKVIGFVSPAERRAAARALKGRAALQTEAASAAGETKTKRTWLLVKHMRMAHEAALMPLPEGDNELRWLRACTYVALAFASFGEADTGTAAQQESSLMGEDGVTAVLTKEKGKNHEALKRILSIPWWGVEQLRELLELWTRSPGSATGLARVPAAGVEQCRPSSAVKAYIDPTAVPDQAMRGYFATGCR</sequence>
<organism evidence="2 3">
    <name type="scientific">Cymbomonas tetramitiformis</name>
    <dbReference type="NCBI Taxonomy" id="36881"/>
    <lineage>
        <taxon>Eukaryota</taxon>
        <taxon>Viridiplantae</taxon>
        <taxon>Chlorophyta</taxon>
        <taxon>Pyramimonadophyceae</taxon>
        <taxon>Pyramimonadales</taxon>
        <taxon>Pyramimonadaceae</taxon>
        <taxon>Cymbomonas</taxon>
    </lineage>
</organism>
<evidence type="ECO:0000313" key="3">
    <source>
        <dbReference type="Proteomes" id="UP001190700"/>
    </source>
</evidence>
<dbReference type="EMBL" id="LGRX02006277">
    <property type="protein sequence ID" value="KAK3277014.1"/>
    <property type="molecule type" value="Genomic_DNA"/>
</dbReference>
<evidence type="ECO:0000313" key="2">
    <source>
        <dbReference type="EMBL" id="KAK3277014.1"/>
    </source>
</evidence>
<dbReference type="Proteomes" id="UP001190700">
    <property type="component" value="Unassembled WGS sequence"/>
</dbReference>
<reference evidence="2 3" key="1">
    <citation type="journal article" date="2015" name="Genome Biol. Evol.">
        <title>Comparative Genomics of a Bacterivorous Green Alga Reveals Evolutionary Causalities and Consequences of Phago-Mixotrophic Mode of Nutrition.</title>
        <authorList>
            <person name="Burns J.A."/>
            <person name="Paasch A."/>
            <person name="Narechania A."/>
            <person name="Kim E."/>
        </authorList>
    </citation>
    <scope>NUCLEOTIDE SEQUENCE [LARGE SCALE GENOMIC DNA]</scope>
    <source>
        <strain evidence="2 3">PLY_AMNH</strain>
    </source>
</reference>
<keyword evidence="3" id="KW-1185">Reference proteome</keyword>
<protein>
    <submittedName>
        <fullName evidence="2">Uncharacterized protein</fullName>
    </submittedName>
</protein>
<feature type="compositionally biased region" description="Acidic residues" evidence="1">
    <location>
        <begin position="48"/>
        <end position="62"/>
    </location>
</feature>
<proteinExistence type="predicted"/>
<name>A0AAE0GF81_9CHLO</name>
<accession>A0AAE0GF81</accession>
<dbReference type="AlphaFoldDB" id="A0AAE0GF81"/>
<evidence type="ECO:0000256" key="1">
    <source>
        <dbReference type="SAM" id="MobiDB-lite"/>
    </source>
</evidence>